<proteinExistence type="predicted"/>
<gene>
    <name evidence="1" type="ORF">SEA_SCAP1_27</name>
</gene>
<evidence type="ECO:0000313" key="2">
    <source>
        <dbReference type="Proteomes" id="UP000228985"/>
    </source>
</evidence>
<evidence type="ECO:0000313" key="1">
    <source>
        <dbReference type="EMBL" id="ATN93676.1"/>
    </source>
</evidence>
<reference evidence="1 2" key="1">
    <citation type="submission" date="2017-09" db="EMBL/GenBank/DDBJ databases">
        <authorList>
            <person name="Ehlers B."/>
            <person name="Leendertz F.H."/>
        </authorList>
    </citation>
    <scope>NUCLEOTIDE SEQUENCE [LARGE SCALE GENOMIC DNA]</scope>
</reference>
<dbReference type="Proteomes" id="UP000228985">
    <property type="component" value="Segment"/>
</dbReference>
<dbReference type="EMBL" id="MF975637">
    <property type="protein sequence ID" value="ATN93676.1"/>
    <property type="molecule type" value="Genomic_DNA"/>
</dbReference>
<organism evidence="1 2">
    <name type="scientific">Streptomyces phage Scap1</name>
    <dbReference type="NCBI Taxonomy" id="2041354"/>
    <lineage>
        <taxon>Viruses</taxon>
        <taxon>Duplodnaviria</taxon>
        <taxon>Heunggongvirae</taxon>
        <taxon>Uroviricota</taxon>
        <taxon>Caudoviricetes</taxon>
        <taxon>Scapunavirus</taxon>
        <taxon>Scapunavirus scap1</taxon>
    </lineage>
</organism>
<name>A0A2D1GNP6_9CAUD</name>
<sequence length="98" mass="10934">MRGFCVFSGPFIFALASSPCLIVRPLLSKGIIMHKDVINAAIALSTIIRFLDEEQADIFMKYIDFMRAKAISGEIVDADAYIEAIEEFALTLIDDDKE</sequence>
<protein>
    <submittedName>
        <fullName evidence="1">Uncharacterized protein</fullName>
    </submittedName>
</protein>
<accession>A0A2D1GNP6</accession>
<keyword evidence="2" id="KW-1185">Reference proteome</keyword>